<evidence type="ECO:0000313" key="2">
    <source>
        <dbReference type="Proteomes" id="UP001066276"/>
    </source>
</evidence>
<gene>
    <name evidence="1" type="ORF">NDU88_001139</name>
</gene>
<dbReference type="EMBL" id="JANPWB010000011">
    <property type="protein sequence ID" value="KAJ1122654.1"/>
    <property type="molecule type" value="Genomic_DNA"/>
</dbReference>
<organism evidence="1 2">
    <name type="scientific">Pleurodeles waltl</name>
    <name type="common">Iberian ribbed newt</name>
    <dbReference type="NCBI Taxonomy" id="8319"/>
    <lineage>
        <taxon>Eukaryota</taxon>
        <taxon>Metazoa</taxon>
        <taxon>Chordata</taxon>
        <taxon>Craniata</taxon>
        <taxon>Vertebrata</taxon>
        <taxon>Euteleostomi</taxon>
        <taxon>Amphibia</taxon>
        <taxon>Batrachia</taxon>
        <taxon>Caudata</taxon>
        <taxon>Salamandroidea</taxon>
        <taxon>Salamandridae</taxon>
        <taxon>Pleurodelinae</taxon>
        <taxon>Pleurodeles</taxon>
    </lineage>
</organism>
<dbReference type="Proteomes" id="UP001066276">
    <property type="component" value="Chromosome 7"/>
</dbReference>
<protein>
    <submittedName>
        <fullName evidence="1">Uncharacterized protein</fullName>
    </submittedName>
</protein>
<evidence type="ECO:0000313" key="1">
    <source>
        <dbReference type="EMBL" id="KAJ1122654.1"/>
    </source>
</evidence>
<proteinExistence type="predicted"/>
<dbReference type="AlphaFoldDB" id="A0AAV7P4I4"/>
<keyword evidence="2" id="KW-1185">Reference proteome</keyword>
<sequence length="117" mass="13040">MDVILSRLGTVEPSQLTLQKLAEENSSKITQKGSQFITLLLRVEDLEDRSGRNNLQVFCVLEGADADDARGFVVCLFREAFPALSVLDMDKASREACGDRRRIGVRPRGKRVGTEEE</sequence>
<accession>A0AAV7P4I4</accession>
<comment type="caution">
    <text evidence="1">The sequence shown here is derived from an EMBL/GenBank/DDBJ whole genome shotgun (WGS) entry which is preliminary data.</text>
</comment>
<name>A0AAV7P4I4_PLEWA</name>
<reference evidence="1" key="1">
    <citation type="journal article" date="2022" name="bioRxiv">
        <title>Sequencing and chromosome-scale assembly of the giantPleurodeles waltlgenome.</title>
        <authorList>
            <person name="Brown T."/>
            <person name="Elewa A."/>
            <person name="Iarovenko S."/>
            <person name="Subramanian E."/>
            <person name="Araus A.J."/>
            <person name="Petzold A."/>
            <person name="Susuki M."/>
            <person name="Suzuki K.-i.T."/>
            <person name="Hayashi T."/>
            <person name="Toyoda A."/>
            <person name="Oliveira C."/>
            <person name="Osipova E."/>
            <person name="Leigh N.D."/>
            <person name="Simon A."/>
            <person name="Yun M.H."/>
        </authorList>
    </citation>
    <scope>NUCLEOTIDE SEQUENCE</scope>
    <source>
        <strain evidence="1">20211129_DDA</strain>
        <tissue evidence="1">Liver</tissue>
    </source>
</reference>